<sequence>MALEPTLSGRRAGLDDGLVEPNAELRKNPGMGYAAVLGEALIDLLETDLPDGGPGYRPAVGGAPFNVAVGVARLGGDAEFIGSISTDRLGERLHGFLVSNGVGTGGAKRVGVPTTLALTSFAGAEPDFAFYGDSHGMLSPDDLDPAVLAEAAVTYTGSIAMLRPPTLAAARAAWQVPGARKVFDPNARPRLLTDVAGYRAVVEEFAAGADLVKLSSADATVLWDADERTVAARLAGLGAETVVVTRGAAGALLRHEGSEQEIPAPRVVAVDATGAGDSVMAALIHGLLLTGRDARPDWPALVRYALAVGALTVEGRGGATALPTGERVRARFPDAVPGAAAP</sequence>
<evidence type="ECO:0000256" key="2">
    <source>
        <dbReference type="ARBA" id="ARBA00022679"/>
    </source>
</evidence>
<dbReference type="RefSeq" id="WP_307781601.1">
    <property type="nucleotide sequence ID" value="NZ_BOPH01000094.1"/>
</dbReference>
<keyword evidence="8" id="KW-1185">Reference proteome</keyword>
<name>A0A8J3ZZZ8_9ACTN</name>
<evidence type="ECO:0000256" key="4">
    <source>
        <dbReference type="ARBA" id="ARBA00022777"/>
    </source>
</evidence>
<dbReference type="PANTHER" id="PTHR43085">
    <property type="entry name" value="HEXOKINASE FAMILY MEMBER"/>
    <property type="match status" value="1"/>
</dbReference>
<dbReference type="GO" id="GO:0016301">
    <property type="term" value="F:kinase activity"/>
    <property type="evidence" value="ECO:0007669"/>
    <property type="project" value="UniProtKB-KW"/>
</dbReference>
<dbReference type="Proteomes" id="UP000635606">
    <property type="component" value="Unassembled WGS sequence"/>
</dbReference>
<comment type="similarity">
    <text evidence="1">Belongs to the carbohydrate kinase PfkB family.</text>
</comment>
<dbReference type="InterPro" id="IPR011611">
    <property type="entry name" value="PfkB_dom"/>
</dbReference>
<organism evidence="7 8">
    <name type="scientific">Virgisporangium ochraceum</name>
    <dbReference type="NCBI Taxonomy" id="65505"/>
    <lineage>
        <taxon>Bacteria</taxon>
        <taxon>Bacillati</taxon>
        <taxon>Actinomycetota</taxon>
        <taxon>Actinomycetes</taxon>
        <taxon>Micromonosporales</taxon>
        <taxon>Micromonosporaceae</taxon>
        <taxon>Virgisporangium</taxon>
    </lineage>
</organism>
<evidence type="ECO:0000256" key="5">
    <source>
        <dbReference type="ARBA" id="ARBA00022840"/>
    </source>
</evidence>
<evidence type="ECO:0000256" key="3">
    <source>
        <dbReference type="ARBA" id="ARBA00022741"/>
    </source>
</evidence>
<comment type="caution">
    <text evidence="7">The sequence shown here is derived from an EMBL/GenBank/DDBJ whole genome shotgun (WGS) entry which is preliminary data.</text>
</comment>
<dbReference type="EMBL" id="BOPH01000094">
    <property type="protein sequence ID" value="GIJ72022.1"/>
    <property type="molecule type" value="Genomic_DNA"/>
</dbReference>
<dbReference type="PANTHER" id="PTHR43085:SF1">
    <property type="entry name" value="PSEUDOURIDINE KINASE-RELATED"/>
    <property type="match status" value="1"/>
</dbReference>
<dbReference type="InterPro" id="IPR050306">
    <property type="entry name" value="PfkB_Carbo_kinase"/>
</dbReference>
<dbReference type="Pfam" id="PF00294">
    <property type="entry name" value="PfkB"/>
    <property type="match status" value="1"/>
</dbReference>
<protein>
    <submittedName>
        <fullName evidence="7">Aminoimidazole riboside kinase</fullName>
    </submittedName>
</protein>
<dbReference type="GO" id="GO:0005524">
    <property type="term" value="F:ATP binding"/>
    <property type="evidence" value="ECO:0007669"/>
    <property type="project" value="UniProtKB-KW"/>
</dbReference>
<reference evidence="7" key="1">
    <citation type="submission" date="2021-01" db="EMBL/GenBank/DDBJ databases">
        <title>Whole genome shotgun sequence of Virgisporangium ochraceum NBRC 16418.</title>
        <authorList>
            <person name="Komaki H."/>
            <person name="Tamura T."/>
        </authorList>
    </citation>
    <scope>NUCLEOTIDE SEQUENCE</scope>
    <source>
        <strain evidence="7">NBRC 16418</strain>
    </source>
</reference>
<keyword evidence="2" id="KW-0808">Transferase</keyword>
<accession>A0A8J3ZZZ8</accession>
<dbReference type="SUPFAM" id="SSF53613">
    <property type="entry name" value="Ribokinase-like"/>
    <property type="match status" value="1"/>
</dbReference>
<proteinExistence type="inferred from homology"/>
<keyword evidence="3" id="KW-0547">Nucleotide-binding</keyword>
<keyword evidence="5" id="KW-0067">ATP-binding</keyword>
<keyword evidence="4 7" id="KW-0418">Kinase</keyword>
<evidence type="ECO:0000256" key="1">
    <source>
        <dbReference type="ARBA" id="ARBA00010688"/>
    </source>
</evidence>
<dbReference type="InterPro" id="IPR029056">
    <property type="entry name" value="Ribokinase-like"/>
</dbReference>
<dbReference type="Gene3D" id="3.40.1190.20">
    <property type="match status" value="1"/>
</dbReference>
<evidence type="ECO:0000313" key="8">
    <source>
        <dbReference type="Proteomes" id="UP000635606"/>
    </source>
</evidence>
<dbReference type="AlphaFoldDB" id="A0A8J3ZZZ8"/>
<gene>
    <name evidence="7" type="ORF">Voc01_069390</name>
</gene>
<dbReference type="CDD" id="cd01167">
    <property type="entry name" value="bac_FRK"/>
    <property type="match status" value="1"/>
</dbReference>
<evidence type="ECO:0000313" key="7">
    <source>
        <dbReference type="EMBL" id="GIJ72022.1"/>
    </source>
</evidence>
<evidence type="ECO:0000259" key="6">
    <source>
        <dbReference type="Pfam" id="PF00294"/>
    </source>
</evidence>
<feature type="domain" description="Carbohydrate kinase PfkB" evidence="6">
    <location>
        <begin position="33"/>
        <end position="324"/>
    </location>
</feature>